<evidence type="ECO:0000313" key="4">
    <source>
        <dbReference type="Proteomes" id="UP001583186"/>
    </source>
</evidence>
<sequence length="290" mass="31803">MDEPVAKLHTLLQNSREAAQTVASAWSLSTANGGIPAKTYRDLCANSGNDTNLKSGRDFNRELLGTVLTDMDPTWTSVMSVQVPGAISACNTILGTIITQYCQCVADLLDACLGSPVESPPMINDQIAQLQDVVWSTVHTQVHALYRKTPRLSLDKFRTAMAPCYQRCAAQHGTSCRVGMAQIMVEYLRANGAKIFGDIEAATREQLADMHKTVMQDLEREFEARLEHITGLYNGILPAEPEGARRAKKLLLKLLTTADQGFALSTLERRPKEQLEEAPEPSLADVDGEE</sequence>
<feature type="region of interest" description="Disordered" evidence="1">
    <location>
        <begin position="265"/>
        <end position="290"/>
    </location>
</feature>
<dbReference type="Proteomes" id="UP001583186">
    <property type="component" value="Unassembled WGS sequence"/>
</dbReference>
<evidence type="ECO:0000259" key="2">
    <source>
        <dbReference type="Pfam" id="PF24564"/>
    </source>
</evidence>
<dbReference type="EMBL" id="JAWCUI010000031">
    <property type="protein sequence ID" value="KAL1894692.1"/>
    <property type="molecule type" value="Genomic_DNA"/>
</dbReference>
<feature type="domain" description="DUF7605" evidence="2">
    <location>
        <begin position="17"/>
        <end position="190"/>
    </location>
</feature>
<comment type="caution">
    <text evidence="3">The sequence shown here is derived from an EMBL/GenBank/DDBJ whole genome shotgun (WGS) entry which is preliminary data.</text>
</comment>
<name>A0ABR3Z364_9PEZI</name>
<dbReference type="InterPro" id="IPR056024">
    <property type="entry name" value="DUF7605"/>
</dbReference>
<evidence type="ECO:0000256" key="1">
    <source>
        <dbReference type="SAM" id="MobiDB-lite"/>
    </source>
</evidence>
<gene>
    <name evidence="3" type="ORF">Sste5346_005665</name>
</gene>
<dbReference type="Pfam" id="PF24564">
    <property type="entry name" value="DUF7605"/>
    <property type="match status" value="1"/>
</dbReference>
<reference evidence="3 4" key="1">
    <citation type="journal article" date="2024" name="IMA Fungus">
        <title>IMA Genome - F19 : A genome assembly and annotation guide to empower mycologists, including annotated draft genome sequences of Ceratocystis pirilliformis, Diaporthe australafricana, Fusarium ophioides, Paecilomyces lecythidis, and Sporothrix stenoceras.</title>
        <authorList>
            <person name="Aylward J."/>
            <person name="Wilson A.M."/>
            <person name="Visagie C.M."/>
            <person name="Spraker J."/>
            <person name="Barnes I."/>
            <person name="Buitendag C."/>
            <person name="Ceriani C."/>
            <person name="Del Mar Angel L."/>
            <person name="du Plessis D."/>
            <person name="Fuchs T."/>
            <person name="Gasser K."/>
            <person name="Kramer D."/>
            <person name="Li W."/>
            <person name="Munsamy K."/>
            <person name="Piso A."/>
            <person name="Price J.L."/>
            <person name="Sonnekus B."/>
            <person name="Thomas C."/>
            <person name="van der Nest A."/>
            <person name="van Dijk A."/>
            <person name="van Heerden A."/>
            <person name="van Vuuren N."/>
            <person name="Yilmaz N."/>
            <person name="Duong T.A."/>
            <person name="van der Merwe N.A."/>
            <person name="Wingfield M.J."/>
            <person name="Wingfield B.D."/>
        </authorList>
    </citation>
    <scope>NUCLEOTIDE SEQUENCE [LARGE SCALE GENOMIC DNA]</scope>
    <source>
        <strain evidence="3 4">CMW 5346</strain>
    </source>
</reference>
<accession>A0ABR3Z364</accession>
<protein>
    <recommendedName>
        <fullName evidence="2">DUF7605 domain-containing protein</fullName>
    </recommendedName>
</protein>
<evidence type="ECO:0000313" key="3">
    <source>
        <dbReference type="EMBL" id="KAL1894692.1"/>
    </source>
</evidence>
<proteinExistence type="predicted"/>
<organism evidence="3 4">
    <name type="scientific">Sporothrix stenoceras</name>
    <dbReference type="NCBI Taxonomy" id="5173"/>
    <lineage>
        <taxon>Eukaryota</taxon>
        <taxon>Fungi</taxon>
        <taxon>Dikarya</taxon>
        <taxon>Ascomycota</taxon>
        <taxon>Pezizomycotina</taxon>
        <taxon>Sordariomycetes</taxon>
        <taxon>Sordariomycetidae</taxon>
        <taxon>Ophiostomatales</taxon>
        <taxon>Ophiostomataceae</taxon>
        <taxon>Sporothrix</taxon>
    </lineage>
</organism>
<keyword evidence="4" id="KW-1185">Reference proteome</keyword>
<dbReference type="PANTHER" id="PTHR36681:SF3">
    <property type="entry name" value="NUCLEAR GTPASE, GERMINAL CENTER-ASSOCIATED, TANDEM DUPLICATE 3"/>
    <property type="match status" value="1"/>
</dbReference>
<dbReference type="PANTHER" id="PTHR36681">
    <property type="entry name" value="NUCLEAR GTPASE, GERMINAL CENTER-ASSOCIATED, TANDEM DUPLICATE 3"/>
    <property type="match status" value="1"/>
</dbReference>